<organism evidence="11 12">
    <name type="scientific">Pisolithus microcarpus 441</name>
    <dbReference type="NCBI Taxonomy" id="765257"/>
    <lineage>
        <taxon>Eukaryota</taxon>
        <taxon>Fungi</taxon>
        <taxon>Dikarya</taxon>
        <taxon>Basidiomycota</taxon>
        <taxon>Agaricomycotina</taxon>
        <taxon>Agaricomycetes</taxon>
        <taxon>Agaricomycetidae</taxon>
        <taxon>Boletales</taxon>
        <taxon>Sclerodermatineae</taxon>
        <taxon>Pisolithaceae</taxon>
        <taxon>Pisolithus</taxon>
    </lineage>
</organism>
<evidence type="ECO:0000256" key="2">
    <source>
        <dbReference type="ARBA" id="ARBA00008066"/>
    </source>
</evidence>
<evidence type="ECO:0000256" key="1">
    <source>
        <dbReference type="ARBA" id="ARBA00004141"/>
    </source>
</evidence>
<feature type="compositionally biased region" description="Polar residues" evidence="8">
    <location>
        <begin position="34"/>
        <end position="51"/>
    </location>
</feature>
<evidence type="ECO:0000313" key="12">
    <source>
        <dbReference type="Proteomes" id="UP000054018"/>
    </source>
</evidence>
<feature type="transmembrane region" description="Helical" evidence="9">
    <location>
        <begin position="183"/>
        <end position="205"/>
    </location>
</feature>
<feature type="domain" description="Amino acid transporter transmembrane" evidence="10">
    <location>
        <begin position="152"/>
        <end position="527"/>
    </location>
</feature>
<dbReference type="Proteomes" id="UP000054018">
    <property type="component" value="Unassembled WGS sequence"/>
</dbReference>
<dbReference type="PANTHER" id="PTHR22950">
    <property type="entry name" value="AMINO ACID TRANSPORTER"/>
    <property type="match status" value="1"/>
</dbReference>
<evidence type="ECO:0000256" key="8">
    <source>
        <dbReference type="SAM" id="MobiDB-lite"/>
    </source>
</evidence>
<dbReference type="GO" id="GO:0015179">
    <property type="term" value="F:L-amino acid transmembrane transporter activity"/>
    <property type="evidence" value="ECO:0007669"/>
    <property type="project" value="TreeGrafter"/>
</dbReference>
<keyword evidence="5" id="KW-0029">Amino-acid transport</keyword>
<feature type="transmembrane region" description="Helical" evidence="9">
    <location>
        <begin position="158"/>
        <end position="177"/>
    </location>
</feature>
<feature type="compositionally biased region" description="Polar residues" evidence="8">
    <location>
        <begin position="60"/>
        <end position="70"/>
    </location>
</feature>
<dbReference type="STRING" id="765257.A0A0D0A9H3"/>
<feature type="transmembrane region" description="Helical" evidence="9">
    <location>
        <begin position="294"/>
        <end position="313"/>
    </location>
</feature>
<evidence type="ECO:0000256" key="4">
    <source>
        <dbReference type="ARBA" id="ARBA00022692"/>
    </source>
</evidence>
<evidence type="ECO:0000256" key="5">
    <source>
        <dbReference type="ARBA" id="ARBA00022970"/>
    </source>
</evidence>
<evidence type="ECO:0000256" key="3">
    <source>
        <dbReference type="ARBA" id="ARBA00022448"/>
    </source>
</evidence>
<reference evidence="12" key="2">
    <citation type="submission" date="2015-01" db="EMBL/GenBank/DDBJ databases">
        <title>Evolutionary Origins and Diversification of the Mycorrhizal Mutualists.</title>
        <authorList>
            <consortium name="DOE Joint Genome Institute"/>
            <consortium name="Mycorrhizal Genomics Consortium"/>
            <person name="Kohler A."/>
            <person name="Kuo A."/>
            <person name="Nagy L.G."/>
            <person name="Floudas D."/>
            <person name="Copeland A."/>
            <person name="Barry K.W."/>
            <person name="Cichocki N."/>
            <person name="Veneault-Fourrey C."/>
            <person name="LaButti K."/>
            <person name="Lindquist E.A."/>
            <person name="Lipzen A."/>
            <person name="Lundell T."/>
            <person name="Morin E."/>
            <person name="Murat C."/>
            <person name="Riley R."/>
            <person name="Ohm R."/>
            <person name="Sun H."/>
            <person name="Tunlid A."/>
            <person name="Henrissat B."/>
            <person name="Grigoriev I.V."/>
            <person name="Hibbett D.S."/>
            <person name="Martin F."/>
        </authorList>
    </citation>
    <scope>NUCLEOTIDE SEQUENCE [LARGE SCALE GENOMIC DNA]</scope>
    <source>
        <strain evidence="12">441</strain>
    </source>
</reference>
<dbReference type="PANTHER" id="PTHR22950:SF692">
    <property type="entry name" value="TRANSMEMBRANE AMINO ACID TRANSPORTER FAMILY PROTEIN"/>
    <property type="match status" value="1"/>
</dbReference>
<dbReference type="AlphaFoldDB" id="A0A0D0A9H3"/>
<feature type="transmembrane region" description="Helical" evidence="9">
    <location>
        <begin position="531"/>
        <end position="552"/>
    </location>
</feature>
<evidence type="ECO:0000256" key="7">
    <source>
        <dbReference type="ARBA" id="ARBA00023136"/>
    </source>
</evidence>
<protein>
    <recommendedName>
        <fullName evidence="10">Amino acid transporter transmembrane domain-containing protein</fullName>
    </recommendedName>
</protein>
<comment type="subcellular location">
    <subcellularLocation>
        <location evidence="1">Membrane</location>
        <topology evidence="1">Multi-pass membrane protein</topology>
    </subcellularLocation>
</comment>
<keyword evidence="3" id="KW-0813">Transport</keyword>
<evidence type="ECO:0000256" key="9">
    <source>
        <dbReference type="SAM" id="Phobius"/>
    </source>
</evidence>
<keyword evidence="4 9" id="KW-0812">Transmembrane</keyword>
<feature type="transmembrane region" description="Helical" evidence="9">
    <location>
        <begin position="333"/>
        <end position="358"/>
    </location>
</feature>
<feature type="transmembrane region" description="Helical" evidence="9">
    <location>
        <begin position="500"/>
        <end position="519"/>
    </location>
</feature>
<accession>A0A0D0A9H3</accession>
<feature type="transmembrane region" description="Helical" evidence="9">
    <location>
        <begin position="370"/>
        <end position="393"/>
    </location>
</feature>
<proteinExistence type="inferred from homology"/>
<reference evidence="11 12" key="1">
    <citation type="submission" date="2014-04" db="EMBL/GenBank/DDBJ databases">
        <authorList>
            <consortium name="DOE Joint Genome Institute"/>
            <person name="Kuo A."/>
            <person name="Kohler A."/>
            <person name="Costa M.D."/>
            <person name="Nagy L.G."/>
            <person name="Floudas D."/>
            <person name="Copeland A."/>
            <person name="Barry K.W."/>
            <person name="Cichocki N."/>
            <person name="Veneault-Fourrey C."/>
            <person name="LaButti K."/>
            <person name="Lindquist E.A."/>
            <person name="Lipzen A."/>
            <person name="Lundell T."/>
            <person name="Morin E."/>
            <person name="Murat C."/>
            <person name="Sun H."/>
            <person name="Tunlid A."/>
            <person name="Henrissat B."/>
            <person name="Grigoriev I.V."/>
            <person name="Hibbett D.S."/>
            <person name="Martin F."/>
            <person name="Nordberg H.P."/>
            <person name="Cantor M.N."/>
            <person name="Hua S.X."/>
        </authorList>
    </citation>
    <scope>NUCLEOTIDE SEQUENCE [LARGE SCALE GENOMIC DNA]</scope>
    <source>
        <strain evidence="11 12">441</strain>
    </source>
</reference>
<gene>
    <name evidence="11" type="ORF">PISMIDRAFT_673653</name>
</gene>
<dbReference type="OrthoDB" id="655540at2759"/>
<dbReference type="EMBL" id="KN833692">
    <property type="protein sequence ID" value="KIK28588.1"/>
    <property type="molecule type" value="Genomic_DNA"/>
</dbReference>
<keyword evidence="6 9" id="KW-1133">Transmembrane helix</keyword>
<dbReference type="InterPro" id="IPR013057">
    <property type="entry name" value="AA_transpt_TM"/>
</dbReference>
<comment type="similarity">
    <text evidence="2">Belongs to the amino acid/polyamine transporter 2 family.</text>
</comment>
<evidence type="ECO:0000259" key="10">
    <source>
        <dbReference type="Pfam" id="PF01490"/>
    </source>
</evidence>
<keyword evidence="7 9" id="KW-0472">Membrane</keyword>
<name>A0A0D0A9H3_9AGAM</name>
<dbReference type="GO" id="GO:0005774">
    <property type="term" value="C:vacuolar membrane"/>
    <property type="evidence" value="ECO:0007669"/>
    <property type="project" value="TreeGrafter"/>
</dbReference>
<evidence type="ECO:0000256" key="6">
    <source>
        <dbReference type="ARBA" id="ARBA00022989"/>
    </source>
</evidence>
<feature type="region of interest" description="Disordered" evidence="8">
    <location>
        <begin position="15"/>
        <end position="112"/>
    </location>
</feature>
<evidence type="ECO:0000313" key="11">
    <source>
        <dbReference type="EMBL" id="KIK28588.1"/>
    </source>
</evidence>
<keyword evidence="12" id="KW-1185">Reference proteome</keyword>
<feature type="transmembrane region" description="Helical" evidence="9">
    <location>
        <begin position="231"/>
        <end position="250"/>
    </location>
</feature>
<dbReference type="HOGENOM" id="CLU_009646_8_0_1"/>
<feature type="transmembrane region" description="Helical" evidence="9">
    <location>
        <begin position="270"/>
        <end position="289"/>
    </location>
</feature>
<dbReference type="Pfam" id="PF01490">
    <property type="entry name" value="Aa_trans"/>
    <property type="match status" value="1"/>
</dbReference>
<sequence>MDAIASYRRAQYYPSSNVQSSNLLEDGVEDNDLESTLSESDGISQQQSCRSAQRVEENVLSVTDQENSADPSAWTIPAVARPGRSDKDKIRGTPGHPNPVETCPLLNNPQGYPDAPGLVSSRSGQFTAEGHLLNRSASSIHQTNAQGTHEGQSTYGQTLFNCIAVLLGIGMLSEPLAFSYAGWFLGTLLLAVFGYVTCYTAKFLAHEMSEDLRLRSYADIARKAFGPRSSVLTNTFFLLELFSLSVALITLSADSLHSVWPAHSANTYKLSFLSITSLVPMAFAPLSALSYTSLLGIFSTLLVAVVILIDGFSKPDSPGSLWSPAPTSFTPGSFGHVGIAFGLFMAELSGHVVIPSLARDMVDPSQFDRMANCAFAVTTVVYTIIGFIGYLMFGSSVSDEISRNLLETSGYNSTLNKLAMWLLVITPLSKFALSTRPLNIILEGIFGLDPSSGLVEGGSRKTSPTTRIRRSRELFIALERILVPVMSVTVSILVPQFSTLMAFLGSFSAFVICVIGPILAKIAMTGECCRFDGVVLAVSSMLAIWGTVSAFWTA</sequence>